<dbReference type="SMART" id="SM00312">
    <property type="entry name" value="PX"/>
    <property type="match status" value="1"/>
</dbReference>
<keyword evidence="6" id="KW-1185">Reference proteome</keyword>
<dbReference type="PROSITE" id="PS50195">
    <property type="entry name" value="PX"/>
    <property type="match status" value="1"/>
</dbReference>
<dbReference type="PANTHER" id="PTHR46184">
    <property type="entry name" value="UNCONVENTIONAL MYOSIN-IXB-LIKE PROTEIN"/>
    <property type="match status" value="1"/>
</dbReference>
<evidence type="ECO:0000259" key="4">
    <source>
        <dbReference type="PROSITE" id="PS50195"/>
    </source>
</evidence>
<dbReference type="InterPro" id="IPR027417">
    <property type="entry name" value="P-loop_NTPase"/>
</dbReference>
<dbReference type="GO" id="GO:0001726">
    <property type="term" value="C:ruffle"/>
    <property type="evidence" value="ECO:0007669"/>
    <property type="project" value="TreeGrafter"/>
</dbReference>
<dbReference type="GO" id="GO:0005884">
    <property type="term" value="C:actin filament"/>
    <property type="evidence" value="ECO:0007669"/>
    <property type="project" value="TreeGrafter"/>
</dbReference>
<keyword evidence="2" id="KW-0963">Cytoplasm</keyword>
<dbReference type="AlphaFoldDB" id="A0A6G0XLM1"/>
<dbReference type="Gene3D" id="1.20.5.4820">
    <property type="match status" value="1"/>
</dbReference>
<dbReference type="GO" id="GO:0005096">
    <property type="term" value="F:GTPase activator activity"/>
    <property type="evidence" value="ECO:0007669"/>
    <property type="project" value="InterPro"/>
</dbReference>
<dbReference type="Gene3D" id="1.20.5.190">
    <property type="match status" value="1"/>
</dbReference>
<sequence>MPPDAQRLFAQQSDATLITAILWAFQVPDDAFKLGISKLFFKAGKISMLDAMLKLNWATDGPRIVGRMKLWLARRRWRVALAKVLSQLEWKNMLRRIQYRKDAVRRIQQWWRGFSVRHLFLKQKSAAVLVQSIFRGYKGRQMFKVKKIEMIAAANARAEESRRQAEEAKRAQEAAQRAAEEARRAADEALKEAQLRAVAEEERRKMEDEAKRAEEEAIALAHAAEAAVREAEMAAAEAAAAVEQERAAERKAMQEAHDLEMRMIREREDAQKRKEQALLDAAALSAGLLGGLATVNAMNTSQGRNVSVVEIPDNISEENKEQLKQLNELLLSGAIDQSEYEELIPFLLEAQQHSPAAGPVLTPEEQESLNRLYNTQIYGIQIRCPACGVSNNTANGNNCTECGSMLTAGSDRSSGMDHRYYGARARSMSTLALSTPPGTFTMDGTRVSIHGGFFQCGMHGTQMLQDENYAEYTVYVLRCGWQAKEASAPTYWLISHRFSVFEKLHKDLKHKIPPNMATLPAFPRKHRLAGVFAGRTGNSNEIVEERKAGLEKYMNEVIDICARLPDTLAVPELDRFLNLSRQVQQIQRQLGMLAGIEGGTSATNLHVEGAEALAAREQARLPTELPTPLDEEELAQTEQAVHVLMNSIRNAQGDLRRNQEVQMLLKVCVQLQPRLQMSANLDNPFANVELIPRAMQCQEDLEMTIGLYNDSLLAVTETYTISGAAQPPAPFVPGQTNSYQRTYGY</sequence>
<dbReference type="GO" id="GO:0000146">
    <property type="term" value="F:microfilament motor activity"/>
    <property type="evidence" value="ECO:0007669"/>
    <property type="project" value="InterPro"/>
</dbReference>
<dbReference type="VEuPathDB" id="FungiDB:AeMF1_014395"/>
<comment type="caution">
    <text evidence="5">The sequence shown here is derived from an EMBL/GenBank/DDBJ whole genome shotgun (WGS) entry which is preliminary data.</text>
</comment>
<dbReference type="CDD" id="cd23767">
    <property type="entry name" value="IQCD"/>
    <property type="match status" value="1"/>
</dbReference>
<dbReference type="GO" id="GO:0072673">
    <property type="term" value="P:lamellipodium morphogenesis"/>
    <property type="evidence" value="ECO:0007669"/>
    <property type="project" value="TreeGrafter"/>
</dbReference>
<feature type="region of interest" description="Disordered" evidence="3">
    <location>
        <begin position="163"/>
        <end position="186"/>
    </location>
</feature>
<dbReference type="InterPro" id="IPR001683">
    <property type="entry name" value="PX_dom"/>
</dbReference>
<dbReference type="GO" id="GO:0051015">
    <property type="term" value="F:actin filament binding"/>
    <property type="evidence" value="ECO:0007669"/>
    <property type="project" value="TreeGrafter"/>
</dbReference>
<evidence type="ECO:0000256" key="3">
    <source>
        <dbReference type="SAM" id="MobiDB-lite"/>
    </source>
</evidence>
<accession>A0A6G0XLM1</accession>
<dbReference type="GO" id="GO:0035556">
    <property type="term" value="P:intracellular signal transduction"/>
    <property type="evidence" value="ECO:0007669"/>
    <property type="project" value="InterPro"/>
</dbReference>
<dbReference type="GO" id="GO:0016887">
    <property type="term" value="F:ATP hydrolysis activity"/>
    <property type="evidence" value="ECO:0007669"/>
    <property type="project" value="TreeGrafter"/>
</dbReference>
<dbReference type="GO" id="GO:0030027">
    <property type="term" value="C:lamellipodium"/>
    <property type="evidence" value="ECO:0007669"/>
    <property type="project" value="TreeGrafter"/>
</dbReference>
<comment type="subcellular location">
    <subcellularLocation>
        <location evidence="1">Cytoplasm</location>
    </subcellularLocation>
</comment>
<protein>
    <recommendedName>
        <fullName evidence="4">PX domain-containing protein</fullName>
    </recommendedName>
</protein>
<dbReference type="Gene3D" id="3.30.1520.10">
    <property type="entry name" value="Phox-like domain"/>
    <property type="match status" value="1"/>
</dbReference>
<organism evidence="5 6">
    <name type="scientific">Aphanomyces euteiches</name>
    <dbReference type="NCBI Taxonomy" id="100861"/>
    <lineage>
        <taxon>Eukaryota</taxon>
        <taxon>Sar</taxon>
        <taxon>Stramenopiles</taxon>
        <taxon>Oomycota</taxon>
        <taxon>Saprolegniomycetes</taxon>
        <taxon>Saprolegniales</taxon>
        <taxon>Verrucalvaceae</taxon>
        <taxon>Aphanomyces</taxon>
    </lineage>
</organism>
<feature type="domain" description="PX" evidence="4">
    <location>
        <begin position="453"/>
        <end position="584"/>
    </location>
</feature>
<evidence type="ECO:0000313" key="5">
    <source>
        <dbReference type="EMBL" id="KAF0741115.1"/>
    </source>
</evidence>
<gene>
    <name evidence="5" type="ORF">Ae201684_003680</name>
</gene>
<evidence type="ECO:0000256" key="2">
    <source>
        <dbReference type="ARBA" id="ARBA00022490"/>
    </source>
</evidence>
<dbReference type="Pfam" id="PF00787">
    <property type="entry name" value="PX"/>
    <property type="match status" value="1"/>
</dbReference>
<dbReference type="SMART" id="SM00015">
    <property type="entry name" value="IQ"/>
    <property type="match status" value="2"/>
</dbReference>
<dbReference type="GO" id="GO:0005524">
    <property type="term" value="F:ATP binding"/>
    <property type="evidence" value="ECO:0007669"/>
    <property type="project" value="TreeGrafter"/>
</dbReference>
<name>A0A6G0XLM1_9STRA</name>
<dbReference type="InterPro" id="IPR046987">
    <property type="entry name" value="Myo9"/>
</dbReference>
<dbReference type="GO" id="GO:0030048">
    <property type="term" value="P:actin filament-based movement"/>
    <property type="evidence" value="ECO:0007669"/>
    <property type="project" value="TreeGrafter"/>
</dbReference>
<evidence type="ECO:0000256" key="1">
    <source>
        <dbReference type="ARBA" id="ARBA00004496"/>
    </source>
</evidence>
<dbReference type="InterPro" id="IPR036871">
    <property type="entry name" value="PX_dom_sf"/>
</dbReference>
<dbReference type="PANTHER" id="PTHR46184:SF2">
    <property type="entry name" value="UNCONVENTIONAL MYOSIN-IXB"/>
    <property type="match status" value="1"/>
</dbReference>
<dbReference type="CDD" id="cd06093">
    <property type="entry name" value="PX_domain"/>
    <property type="match status" value="1"/>
</dbReference>
<dbReference type="EMBL" id="VJMJ01000041">
    <property type="protein sequence ID" value="KAF0741115.1"/>
    <property type="molecule type" value="Genomic_DNA"/>
</dbReference>
<evidence type="ECO:0000313" key="6">
    <source>
        <dbReference type="Proteomes" id="UP000481153"/>
    </source>
</evidence>
<dbReference type="Proteomes" id="UP000481153">
    <property type="component" value="Unassembled WGS sequence"/>
</dbReference>
<proteinExistence type="predicted"/>
<dbReference type="SUPFAM" id="SSF64268">
    <property type="entry name" value="PX domain"/>
    <property type="match status" value="1"/>
</dbReference>
<dbReference type="SUPFAM" id="SSF52540">
    <property type="entry name" value="P-loop containing nucleoside triphosphate hydrolases"/>
    <property type="match status" value="1"/>
</dbReference>
<reference evidence="5 6" key="1">
    <citation type="submission" date="2019-07" db="EMBL/GenBank/DDBJ databases">
        <title>Genomics analysis of Aphanomyces spp. identifies a new class of oomycete effector associated with host adaptation.</title>
        <authorList>
            <person name="Gaulin E."/>
        </authorList>
    </citation>
    <scope>NUCLEOTIDE SEQUENCE [LARGE SCALE GENOMIC DNA]</scope>
    <source>
        <strain evidence="5 6">ATCC 201684</strain>
    </source>
</reference>
<dbReference type="GO" id="GO:0035091">
    <property type="term" value="F:phosphatidylinositol binding"/>
    <property type="evidence" value="ECO:0007669"/>
    <property type="project" value="InterPro"/>
</dbReference>
<dbReference type="GO" id="GO:0005737">
    <property type="term" value="C:cytoplasm"/>
    <property type="evidence" value="ECO:0007669"/>
    <property type="project" value="UniProtKB-SubCell"/>
</dbReference>
<dbReference type="PROSITE" id="PS50096">
    <property type="entry name" value="IQ"/>
    <property type="match status" value="2"/>
</dbReference>
<dbReference type="InterPro" id="IPR000048">
    <property type="entry name" value="IQ_motif_EF-hand-BS"/>
</dbReference>